<dbReference type="PANTHER" id="PTHR11851">
    <property type="entry name" value="METALLOPROTEASE"/>
    <property type="match status" value="1"/>
</dbReference>
<evidence type="ECO:0000313" key="8">
    <source>
        <dbReference type="Proteomes" id="UP000033187"/>
    </source>
</evidence>
<dbReference type="InterPro" id="IPR050361">
    <property type="entry name" value="MPP/UQCRC_Complex"/>
</dbReference>
<dbReference type="GO" id="GO:0006508">
    <property type="term" value="P:proteolysis"/>
    <property type="evidence" value="ECO:0007669"/>
    <property type="project" value="InterPro"/>
</dbReference>
<evidence type="ECO:0000256" key="1">
    <source>
        <dbReference type="ARBA" id="ARBA00001947"/>
    </source>
</evidence>
<keyword evidence="3" id="KW-0378">Hydrolase</keyword>
<name>A0A0D6JKD0_9HYPH</name>
<evidence type="ECO:0000259" key="6">
    <source>
        <dbReference type="Pfam" id="PF05193"/>
    </source>
</evidence>
<dbReference type="GO" id="GO:0004222">
    <property type="term" value="F:metalloendopeptidase activity"/>
    <property type="evidence" value="ECO:0007669"/>
    <property type="project" value="InterPro"/>
</dbReference>
<dbReference type="Gene3D" id="3.30.830.10">
    <property type="entry name" value="Metalloenzyme, LuxS/M16 peptidase-like"/>
    <property type="match status" value="2"/>
</dbReference>
<dbReference type="SUPFAM" id="SSF63411">
    <property type="entry name" value="LuxS/MPP-like metallohydrolase"/>
    <property type="match status" value="2"/>
</dbReference>
<feature type="domain" description="Peptidase M16 C-terminal" evidence="6">
    <location>
        <begin position="167"/>
        <end position="339"/>
    </location>
</feature>
<dbReference type="AlphaFoldDB" id="A0A0D6JKD0"/>
<dbReference type="InterPro" id="IPR011765">
    <property type="entry name" value="Pept_M16_N"/>
</dbReference>
<evidence type="ECO:0000256" key="4">
    <source>
        <dbReference type="RuleBase" id="RU004447"/>
    </source>
</evidence>
<protein>
    <submittedName>
        <fullName evidence="7">Multidrug transporter</fullName>
    </submittedName>
</protein>
<evidence type="ECO:0000256" key="2">
    <source>
        <dbReference type="ARBA" id="ARBA00007261"/>
    </source>
</evidence>
<evidence type="ECO:0000259" key="5">
    <source>
        <dbReference type="Pfam" id="PF00675"/>
    </source>
</evidence>
<dbReference type="Pfam" id="PF00675">
    <property type="entry name" value="Peptidase_M16"/>
    <property type="match status" value="1"/>
</dbReference>
<dbReference type="Pfam" id="PF05193">
    <property type="entry name" value="Peptidase_M16_C"/>
    <property type="match status" value="1"/>
</dbReference>
<dbReference type="FunFam" id="3.30.830.10:FF:000008">
    <property type="entry name" value="Mitochondrial-processing peptidase subunit beta"/>
    <property type="match status" value="1"/>
</dbReference>
<dbReference type="PROSITE" id="PS00143">
    <property type="entry name" value="INSULINASE"/>
    <property type="match status" value="1"/>
</dbReference>
<dbReference type="KEGG" id="fil:BN1229_v1_3861"/>
<dbReference type="InterPro" id="IPR001431">
    <property type="entry name" value="Pept_M16_Zn_BS"/>
</dbReference>
<keyword evidence="8" id="KW-1185">Reference proteome</keyword>
<comment type="cofactor">
    <cofactor evidence="1">
        <name>Zn(2+)</name>
        <dbReference type="ChEBI" id="CHEBI:29105"/>
    </cofactor>
</comment>
<dbReference type="OrthoDB" id="9811314at2"/>
<dbReference type="EMBL" id="LN829119">
    <property type="protein sequence ID" value="CPR22418.1"/>
    <property type="molecule type" value="Genomic_DNA"/>
</dbReference>
<dbReference type="GO" id="GO:0046872">
    <property type="term" value="F:metal ion binding"/>
    <property type="evidence" value="ECO:0007669"/>
    <property type="project" value="InterPro"/>
</dbReference>
<evidence type="ECO:0000256" key="3">
    <source>
        <dbReference type="ARBA" id="ARBA00023049"/>
    </source>
</evidence>
<keyword evidence="3" id="KW-0645">Protease</keyword>
<dbReference type="InterPro" id="IPR007863">
    <property type="entry name" value="Peptidase_M16_C"/>
</dbReference>
<dbReference type="Proteomes" id="UP000033187">
    <property type="component" value="Chromosome 1"/>
</dbReference>
<organism evidence="7 8">
    <name type="scientific">Candidatus Filomicrobium marinum</name>
    <dbReference type="NCBI Taxonomy" id="1608628"/>
    <lineage>
        <taxon>Bacteria</taxon>
        <taxon>Pseudomonadati</taxon>
        <taxon>Pseudomonadota</taxon>
        <taxon>Alphaproteobacteria</taxon>
        <taxon>Hyphomicrobiales</taxon>
        <taxon>Hyphomicrobiaceae</taxon>
        <taxon>Filomicrobium</taxon>
    </lineage>
</organism>
<dbReference type="PANTHER" id="PTHR11851:SF49">
    <property type="entry name" value="MITOCHONDRIAL-PROCESSING PEPTIDASE SUBUNIT ALPHA"/>
    <property type="match status" value="1"/>
</dbReference>
<evidence type="ECO:0000313" key="7">
    <source>
        <dbReference type="EMBL" id="CPR22418.1"/>
    </source>
</evidence>
<dbReference type="InterPro" id="IPR011249">
    <property type="entry name" value="Metalloenz_LuxS/M16"/>
</dbReference>
<dbReference type="RefSeq" id="WP_046479470.1">
    <property type="nucleotide sequence ID" value="NZ_LN829118.1"/>
</dbReference>
<accession>A0A0D6JKD0</accession>
<comment type="similarity">
    <text evidence="2 4">Belongs to the peptidase M16 family.</text>
</comment>
<reference evidence="8" key="1">
    <citation type="submission" date="2015-02" db="EMBL/GenBank/DDBJ databases">
        <authorList>
            <person name="Chooi Y.-H."/>
        </authorList>
    </citation>
    <scope>NUCLEOTIDE SEQUENCE [LARGE SCALE GENOMIC DNA]</scope>
    <source>
        <strain evidence="8">strain Y</strain>
    </source>
</reference>
<keyword evidence="3" id="KW-0482">Metalloprotease</keyword>
<proteinExistence type="inferred from homology"/>
<sequence length="424" mass="45792">MTTRITELANGLRVVTHQMDHLETLSLGVWVNTGARHEPETLHGISHLLEHMAFKGTTSRTAQRIAEEIEEVGGEINAATSIETTAYYARVLKGDDGTALEILADILQDSLFDPMELDRERDVILQEIAASQDSPDDLVYDLVQDAAYPEQPIGRTILGTPESVQAITSRDLRSYLDRHYAANRLVVSAAGAVDHDSLCRQAEALFDDGSAPSGDPTSGAVYAGGVRSSKKAFEQSHIVIGFEGPAYRAEDFFAVQVLSGLLGGGMSSRLFQEVREKRGLCYAIYSSAWGLSDTGLLAVHAATGPEQMQELVDVVSEELSRLAQDGPTDAEMGRAKAQLKAGLMMGLESSSARAEQMARHLMAHGRLIEKEELIAKVEEVSPTQVKELMQRMIAKQPAAAVVGAGASSRGHAQRASHCLGTIRQ</sequence>
<gene>
    <name evidence="7" type="ORF">YBN1229_v1_3851</name>
</gene>
<feature type="domain" description="Peptidase M16 N-terminal" evidence="5">
    <location>
        <begin position="14"/>
        <end position="160"/>
    </location>
</feature>
<dbReference type="KEGG" id="fiy:BN1229_v1_3851"/>